<gene>
    <name evidence="5" type="ORF">AT15_08110</name>
</gene>
<evidence type="ECO:0000256" key="2">
    <source>
        <dbReference type="ARBA" id="ARBA00022801"/>
    </source>
</evidence>
<dbReference type="InterPro" id="IPR017853">
    <property type="entry name" value="GH"/>
</dbReference>
<keyword evidence="2" id="KW-0378">Hydrolase</keyword>
<dbReference type="SUPFAM" id="SSF51445">
    <property type="entry name" value="(Trans)glycosidases"/>
    <property type="match status" value="1"/>
</dbReference>
<evidence type="ECO:0000313" key="6">
    <source>
        <dbReference type="Proteomes" id="UP000077339"/>
    </source>
</evidence>
<evidence type="ECO:0000313" key="5">
    <source>
        <dbReference type="EMBL" id="OAA31448.1"/>
    </source>
</evidence>
<dbReference type="PANTHER" id="PTHR10353:SF209">
    <property type="entry name" value="GALACTOLIPID GALACTOSYLTRANSFERASE SFR2, CHLOROPLASTIC"/>
    <property type="match status" value="1"/>
</dbReference>
<dbReference type="EMBL" id="JFHK01000004">
    <property type="protein sequence ID" value="OAA31448.1"/>
    <property type="molecule type" value="Genomic_DNA"/>
</dbReference>
<evidence type="ECO:0000256" key="3">
    <source>
        <dbReference type="ARBA" id="ARBA00023295"/>
    </source>
</evidence>
<dbReference type="OrthoDB" id="2339329at2"/>
<accession>A0A176K330</accession>
<comment type="similarity">
    <text evidence="1 4">Belongs to the glycosyl hydrolase 1 family.</text>
</comment>
<organism evidence="5 6">
    <name type="scientific">Kosmotoga arenicorallina S304</name>
    <dbReference type="NCBI Taxonomy" id="1453497"/>
    <lineage>
        <taxon>Bacteria</taxon>
        <taxon>Thermotogati</taxon>
        <taxon>Thermotogota</taxon>
        <taxon>Thermotogae</taxon>
        <taxon>Kosmotogales</taxon>
        <taxon>Kosmotogaceae</taxon>
        <taxon>Kosmotoga</taxon>
    </lineage>
</organism>
<dbReference type="RefSeq" id="WP_153019699.1">
    <property type="nucleotide sequence ID" value="NZ_JFHK01000004.1"/>
</dbReference>
<dbReference type="AlphaFoldDB" id="A0A176K330"/>
<dbReference type="STRING" id="1453497.AT15_08110"/>
<keyword evidence="6" id="KW-1185">Reference proteome</keyword>
<reference evidence="5 6" key="1">
    <citation type="submission" date="2014-02" db="EMBL/GenBank/DDBJ databases">
        <title>Kosmotoga genome sequencing.</title>
        <authorList>
            <person name="Pollo S.M."/>
            <person name="Charchuk R."/>
            <person name="Nesbo C.L."/>
        </authorList>
    </citation>
    <scope>NUCLEOTIDE SEQUENCE [LARGE SCALE GENOMIC DNA]</scope>
    <source>
        <strain evidence="5 6">S304</strain>
    </source>
</reference>
<dbReference type="InterPro" id="IPR001360">
    <property type="entry name" value="Glyco_hydro_1"/>
</dbReference>
<dbReference type="PATRIC" id="fig|1453497.3.peg.1610"/>
<dbReference type="PANTHER" id="PTHR10353">
    <property type="entry name" value="GLYCOSYL HYDROLASE"/>
    <property type="match status" value="1"/>
</dbReference>
<comment type="caution">
    <text evidence="5">The sequence shown here is derived from an EMBL/GenBank/DDBJ whole genome shotgun (WGS) entry which is preliminary data.</text>
</comment>
<sequence>MQVFPSGFLWGVATAGHQIEGKNFFSDWYAWEKLGKVRNNDTSEKACGSWDNLERDVKALKELGVKTYRYSIEWARVEPRINKFDEESLSRYRNFTIRLVEEGIKPMVTLHHFVNPLWFSELGGWENRENLRYFKRYVEKVVTSLGSFVPIWITINEPNVYSIQSYLRGEWPPEIKDMGRAMQVLSNFLFAHNIAYGAIKEKYPASMVGIAYNFMPFYPARRHNLFDRVIASRLDYTYNNAFLDSLIKGRLLRPLGKGESIERIRGNIDFIGVNYYTRMFVKYASPEPELLEPTTEKTDMGYEFYPEGLGDVCLKCFKRYKLPIMVTENGIADATDEKRWRYIEAALKSLHSSIENGARVFGYLYWSLMDNFEWKEGYSMKFGLYETDFENLTLNPRKSVEKYAAIIEANAIE</sequence>
<proteinExistence type="inferred from homology"/>
<evidence type="ECO:0000256" key="1">
    <source>
        <dbReference type="ARBA" id="ARBA00010838"/>
    </source>
</evidence>
<keyword evidence="3" id="KW-0326">Glycosidase</keyword>
<dbReference type="Pfam" id="PF00232">
    <property type="entry name" value="Glyco_hydro_1"/>
    <property type="match status" value="1"/>
</dbReference>
<dbReference type="GO" id="GO:0005975">
    <property type="term" value="P:carbohydrate metabolic process"/>
    <property type="evidence" value="ECO:0007669"/>
    <property type="project" value="InterPro"/>
</dbReference>
<dbReference type="PRINTS" id="PR00131">
    <property type="entry name" value="GLHYDRLASE1"/>
</dbReference>
<dbReference type="GO" id="GO:0008422">
    <property type="term" value="F:beta-glucosidase activity"/>
    <property type="evidence" value="ECO:0007669"/>
    <property type="project" value="TreeGrafter"/>
</dbReference>
<dbReference type="Gene3D" id="3.20.20.80">
    <property type="entry name" value="Glycosidases"/>
    <property type="match status" value="1"/>
</dbReference>
<dbReference type="Proteomes" id="UP000077339">
    <property type="component" value="Unassembled WGS sequence"/>
</dbReference>
<protein>
    <submittedName>
        <fullName evidence="5">Beta-glucosidase</fullName>
    </submittedName>
</protein>
<name>A0A176K330_9BACT</name>
<evidence type="ECO:0000256" key="4">
    <source>
        <dbReference type="RuleBase" id="RU003690"/>
    </source>
</evidence>